<organism evidence="2 3">
    <name type="scientific">Aquitalea magnusonii</name>
    <dbReference type="NCBI Taxonomy" id="332411"/>
    <lineage>
        <taxon>Bacteria</taxon>
        <taxon>Pseudomonadati</taxon>
        <taxon>Pseudomonadota</taxon>
        <taxon>Betaproteobacteria</taxon>
        <taxon>Neisseriales</taxon>
        <taxon>Chromobacteriaceae</taxon>
        <taxon>Aquitalea</taxon>
    </lineage>
</organism>
<feature type="chain" id="PRO_5016288980" description="Cell division protein FtsI" evidence="1">
    <location>
        <begin position="29"/>
        <end position="206"/>
    </location>
</feature>
<accession>A0A318JIM1</accession>
<dbReference type="EMBL" id="QJKC01000003">
    <property type="protein sequence ID" value="PXX49922.1"/>
    <property type="molecule type" value="Genomic_DNA"/>
</dbReference>
<name>A0A318JIM1_9NEIS</name>
<evidence type="ECO:0008006" key="4">
    <source>
        <dbReference type="Google" id="ProtNLM"/>
    </source>
</evidence>
<dbReference type="PROSITE" id="PS51257">
    <property type="entry name" value="PROKAR_LIPOPROTEIN"/>
    <property type="match status" value="1"/>
</dbReference>
<gene>
    <name evidence="2" type="ORF">DFR38_103102</name>
</gene>
<sequence length="206" mass="22431">MNDLWRYLMASAALSLSACSLITSPLVAGVQLASTAVTSVANMAPNTSTNGMVHPHEELHDICIELNANVIVADFIPELQKQLRGREIESRIYAPGNIPSACEATLYYTVLTQWGSPLFSDELRPYITDINLLLKKNGKVLANAAYRLDGMAYDKWSSTGHKLSPLLLKMFASDSMAQWQNAASGGDEASHFEQDVAKRAAAATRN</sequence>
<evidence type="ECO:0000313" key="3">
    <source>
        <dbReference type="Proteomes" id="UP000248395"/>
    </source>
</evidence>
<dbReference type="OrthoDB" id="8589277at2"/>
<reference evidence="2 3" key="1">
    <citation type="submission" date="2018-05" db="EMBL/GenBank/DDBJ databases">
        <title>Genomic Encyclopedia of Type Strains, Phase IV (KMG-IV): sequencing the most valuable type-strain genomes for metagenomic binning, comparative biology and taxonomic classification.</title>
        <authorList>
            <person name="Goeker M."/>
        </authorList>
    </citation>
    <scope>NUCLEOTIDE SEQUENCE [LARGE SCALE GENOMIC DNA]</scope>
    <source>
        <strain evidence="2 3">DSM 25134</strain>
    </source>
</reference>
<proteinExistence type="predicted"/>
<evidence type="ECO:0000313" key="2">
    <source>
        <dbReference type="EMBL" id="PXX49922.1"/>
    </source>
</evidence>
<evidence type="ECO:0000256" key="1">
    <source>
        <dbReference type="SAM" id="SignalP"/>
    </source>
</evidence>
<dbReference type="Proteomes" id="UP000248395">
    <property type="component" value="Unassembled WGS sequence"/>
</dbReference>
<comment type="caution">
    <text evidence="2">The sequence shown here is derived from an EMBL/GenBank/DDBJ whole genome shotgun (WGS) entry which is preliminary data.</text>
</comment>
<keyword evidence="3" id="KW-1185">Reference proteome</keyword>
<dbReference type="RefSeq" id="WP_146215910.1">
    <property type="nucleotide sequence ID" value="NZ_QJKC01000003.1"/>
</dbReference>
<dbReference type="AlphaFoldDB" id="A0A318JIM1"/>
<protein>
    <recommendedName>
        <fullName evidence="4">Cell division protein FtsI</fullName>
    </recommendedName>
</protein>
<feature type="signal peptide" evidence="1">
    <location>
        <begin position="1"/>
        <end position="28"/>
    </location>
</feature>
<keyword evidence="1" id="KW-0732">Signal</keyword>